<feature type="domain" description="F-box" evidence="2">
    <location>
        <begin position="50"/>
        <end position="96"/>
    </location>
</feature>
<feature type="signal peptide" evidence="1">
    <location>
        <begin position="1"/>
        <end position="19"/>
    </location>
</feature>
<keyword evidence="1" id="KW-0732">Signal</keyword>
<gene>
    <name evidence="3" type="ORF">Micbo1qcDRAFT_206621</name>
</gene>
<dbReference type="InterPro" id="IPR001810">
    <property type="entry name" value="F-box_dom"/>
</dbReference>
<dbReference type="AlphaFoldDB" id="A0A136IW82"/>
<evidence type="ECO:0000256" key="1">
    <source>
        <dbReference type="SAM" id="SignalP"/>
    </source>
</evidence>
<accession>A0A136IW82</accession>
<dbReference type="EMBL" id="KQ964256">
    <property type="protein sequence ID" value="KXJ89036.1"/>
    <property type="molecule type" value="Genomic_DNA"/>
</dbReference>
<organism evidence="3 4">
    <name type="scientific">Microdochium bolleyi</name>
    <dbReference type="NCBI Taxonomy" id="196109"/>
    <lineage>
        <taxon>Eukaryota</taxon>
        <taxon>Fungi</taxon>
        <taxon>Dikarya</taxon>
        <taxon>Ascomycota</taxon>
        <taxon>Pezizomycotina</taxon>
        <taxon>Sordariomycetes</taxon>
        <taxon>Xylariomycetidae</taxon>
        <taxon>Xylariales</taxon>
        <taxon>Microdochiaceae</taxon>
        <taxon>Microdochium</taxon>
    </lineage>
</organism>
<protein>
    <recommendedName>
        <fullName evidence="2">F-box domain-containing protein</fullName>
    </recommendedName>
</protein>
<evidence type="ECO:0000313" key="4">
    <source>
        <dbReference type="Proteomes" id="UP000070501"/>
    </source>
</evidence>
<feature type="chain" id="PRO_5007293217" description="F-box domain-containing protein" evidence="1">
    <location>
        <begin position="20"/>
        <end position="349"/>
    </location>
</feature>
<keyword evidence="4" id="KW-1185">Reference proteome</keyword>
<dbReference type="PROSITE" id="PS50181">
    <property type="entry name" value="FBOX"/>
    <property type="match status" value="1"/>
</dbReference>
<sequence length="349" mass="38286">MSAKPLAFLAALCYRLANPAQTPIDPIARPETSVDRAVATVPATSSPVFPPTLETLPTELVGSILDFGEPVDIACLSLTSCRLQSVVALFDLLQKQKGSLGPGDMPTLSRLLEPSARGYSYCARRQKLVIFTQQGLVTQPLAHHNCTPGMTTTVAPARQPDVLTASFAFSNHFKLPWCTAHLFANHHRFGPSHGVPPSVIRHNDIINKSPSTTRVCEGWDAWVSGAGEVQLRCTRSWTDRLPLLATHFTQVLQHQIAFCAHVTTDVRRRFHDLAYPRFDLGRGVYNVRRTCARCGAVCDIQVRLSVRGSVRADRDAQDTWVVTAISYYNLGACQSVDDVQWGLITGRAG</sequence>
<dbReference type="InParanoid" id="A0A136IW82"/>
<evidence type="ECO:0000313" key="3">
    <source>
        <dbReference type="EMBL" id="KXJ89036.1"/>
    </source>
</evidence>
<name>A0A136IW82_9PEZI</name>
<dbReference type="Proteomes" id="UP000070501">
    <property type="component" value="Unassembled WGS sequence"/>
</dbReference>
<proteinExistence type="predicted"/>
<reference evidence="4" key="1">
    <citation type="submission" date="2016-02" db="EMBL/GenBank/DDBJ databases">
        <title>Draft genome sequence of Microdochium bolleyi, a fungal endophyte of beachgrass.</title>
        <authorList>
            <consortium name="DOE Joint Genome Institute"/>
            <person name="David A.S."/>
            <person name="May G."/>
            <person name="Haridas S."/>
            <person name="Lim J."/>
            <person name="Wang M."/>
            <person name="Labutti K."/>
            <person name="Lipzen A."/>
            <person name="Barry K."/>
            <person name="Grigoriev I.V."/>
        </authorList>
    </citation>
    <scope>NUCLEOTIDE SEQUENCE [LARGE SCALE GENOMIC DNA]</scope>
    <source>
        <strain evidence="4">J235TASD1</strain>
    </source>
</reference>
<evidence type="ECO:0000259" key="2">
    <source>
        <dbReference type="PROSITE" id="PS50181"/>
    </source>
</evidence>